<dbReference type="EMBL" id="JBGBPQ010000005">
    <property type="protein sequence ID" value="KAL1523627.1"/>
    <property type="molecule type" value="Genomic_DNA"/>
</dbReference>
<feature type="transmembrane region" description="Helical" evidence="6">
    <location>
        <begin position="78"/>
        <end position="98"/>
    </location>
</feature>
<keyword evidence="2" id="KW-1003">Cell membrane</keyword>
<dbReference type="Pfam" id="PF03994">
    <property type="entry name" value="DUF350"/>
    <property type="match status" value="4"/>
</dbReference>
<feature type="transmembrane region" description="Helical" evidence="6">
    <location>
        <begin position="152"/>
        <end position="174"/>
    </location>
</feature>
<sequence>MVNCSLEADFTWAERIGSTCPYEAEYSPFQWNYFVSFIVVVVWFLIARLLFDGYYRLTGSLPNFSLAEHLTRRDNPALAVQVAAYFFSIGLVTRGSLISLPIDDDKLGEYFYTFFAYQTLGLAFMACVMLINDYLILRQIHNFTAIIQKHNVGVACVEGGSLIASAIVVAAAADGQYRTSEINPAGEAITSTDFGLGVLATLVYWALGQTLLISYVLLHGWLYSMDIDISNVAIVHTLYMEQEAEVEMTSASASDAPPAAPEAPLAPSARPQSMLSQIEANGNPAAGLSLAFDLVVAGVAIRTPIRAGYSLMTMAIWVPSVLLVALPLIHVYMDVIILRATNYRHNVIHKRNWGAALLLGSLKLLVVLLLDTIYQSNCATHAYIDHGLCEEPKYPNSLGGRLAVSAIPDVLRWQAPLALVLLLLLLLAIKLLVRLRFALLSSSFSLDDSLADASTSATAIVFAGHSFGQGLVLVGVATCADADVGRHAADLFGWTAIGCVLMLVSQLLNDKLIVRGLSNAQALLDDNVAVAMMEAGQSVATGVVIHATMVGGGTDFAEALGSTLIFWVLSQVLLLLFTAVYRKMTVFDDLEQIKSGNVAAGLGGAMTLVSLALGMAYPIRQYGSIAVFVPVALTGFALLVALRRVLDWLILPGDKLDDEILQVNWGAALIEGALACAIGLITNTYIKQRPDFDVCA</sequence>
<feature type="transmembrane region" description="Helical" evidence="6">
    <location>
        <begin position="625"/>
        <end position="642"/>
    </location>
</feature>
<evidence type="ECO:0000256" key="6">
    <source>
        <dbReference type="SAM" id="Phobius"/>
    </source>
</evidence>
<feature type="transmembrane region" description="Helical" evidence="6">
    <location>
        <begin position="31"/>
        <end position="51"/>
    </location>
</feature>
<evidence type="ECO:0000256" key="3">
    <source>
        <dbReference type="ARBA" id="ARBA00022692"/>
    </source>
</evidence>
<feature type="transmembrane region" description="Helical" evidence="6">
    <location>
        <begin position="559"/>
        <end position="577"/>
    </location>
</feature>
<evidence type="ECO:0000256" key="5">
    <source>
        <dbReference type="ARBA" id="ARBA00023136"/>
    </source>
</evidence>
<dbReference type="PANTHER" id="PTHR40043:SF1">
    <property type="entry name" value="UPF0719 INNER MEMBRANE PROTEIN YJFL"/>
    <property type="match status" value="1"/>
</dbReference>
<feature type="transmembrane region" description="Helical" evidence="6">
    <location>
        <begin position="491"/>
        <end position="508"/>
    </location>
</feature>
<comment type="caution">
    <text evidence="7">The sequence shown here is derived from an EMBL/GenBank/DDBJ whole genome shotgun (WGS) entry which is preliminary data.</text>
</comment>
<feature type="transmembrane region" description="Helical" evidence="6">
    <location>
        <begin position="598"/>
        <end position="619"/>
    </location>
</feature>
<name>A0AB34JRW6_PRYPA</name>
<dbReference type="AlphaFoldDB" id="A0AB34JRW6"/>
<evidence type="ECO:0000256" key="1">
    <source>
        <dbReference type="ARBA" id="ARBA00004651"/>
    </source>
</evidence>
<gene>
    <name evidence="7" type="ORF">AB1Y20_018563</name>
</gene>
<accession>A0AB34JRW6</accession>
<feature type="transmembrane region" description="Helical" evidence="6">
    <location>
        <begin position="110"/>
        <end position="131"/>
    </location>
</feature>
<keyword evidence="5 6" id="KW-0472">Membrane</keyword>
<keyword evidence="4 6" id="KW-1133">Transmembrane helix</keyword>
<proteinExistence type="predicted"/>
<dbReference type="Proteomes" id="UP001515480">
    <property type="component" value="Unassembled WGS sequence"/>
</dbReference>
<keyword evidence="3 6" id="KW-0812">Transmembrane</keyword>
<organism evidence="7 8">
    <name type="scientific">Prymnesium parvum</name>
    <name type="common">Toxic golden alga</name>
    <dbReference type="NCBI Taxonomy" id="97485"/>
    <lineage>
        <taxon>Eukaryota</taxon>
        <taxon>Haptista</taxon>
        <taxon>Haptophyta</taxon>
        <taxon>Prymnesiophyceae</taxon>
        <taxon>Prymnesiales</taxon>
        <taxon>Prymnesiaceae</taxon>
        <taxon>Prymnesium</taxon>
    </lineage>
</organism>
<dbReference type="PANTHER" id="PTHR40043">
    <property type="entry name" value="UPF0719 INNER MEMBRANE PROTEIN YJFL"/>
    <property type="match status" value="1"/>
</dbReference>
<reference evidence="7 8" key="1">
    <citation type="journal article" date="2024" name="Science">
        <title>Giant polyketide synthase enzymes in the biosynthesis of giant marine polyether toxins.</title>
        <authorList>
            <person name="Fallon T.R."/>
            <person name="Shende V.V."/>
            <person name="Wierzbicki I.H."/>
            <person name="Pendleton A.L."/>
            <person name="Watervoot N.F."/>
            <person name="Auber R.P."/>
            <person name="Gonzalez D.J."/>
            <person name="Wisecaver J.H."/>
            <person name="Moore B.S."/>
        </authorList>
    </citation>
    <scope>NUCLEOTIDE SEQUENCE [LARGE SCALE GENOMIC DNA]</scope>
    <source>
        <strain evidence="7 8">12B1</strain>
    </source>
</reference>
<evidence type="ECO:0000256" key="4">
    <source>
        <dbReference type="ARBA" id="ARBA00022989"/>
    </source>
</evidence>
<evidence type="ECO:0000313" key="8">
    <source>
        <dbReference type="Proteomes" id="UP001515480"/>
    </source>
</evidence>
<feature type="transmembrane region" description="Helical" evidence="6">
    <location>
        <begin position="194"/>
        <end position="218"/>
    </location>
</feature>
<feature type="transmembrane region" description="Helical" evidence="6">
    <location>
        <begin position="353"/>
        <end position="374"/>
    </location>
</feature>
<feature type="transmembrane region" description="Helical" evidence="6">
    <location>
        <begin position="417"/>
        <end position="437"/>
    </location>
</feature>
<dbReference type="GO" id="GO:0005886">
    <property type="term" value="C:plasma membrane"/>
    <property type="evidence" value="ECO:0007669"/>
    <property type="project" value="UniProtKB-SubCell"/>
</dbReference>
<evidence type="ECO:0000313" key="7">
    <source>
        <dbReference type="EMBL" id="KAL1523627.1"/>
    </source>
</evidence>
<feature type="transmembrane region" description="Helical" evidence="6">
    <location>
        <begin position="457"/>
        <end position="479"/>
    </location>
</feature>
<evidence type="ECO:0000256" key="2">
    <source>
        <dbReference type="ARBA" id="ARBA00022475"/>
    </source>
</evidence>
<keyword evidence="8" id="KW-1185">Reference proteome</keyword>
<comment type="subcellular location">
    <subcellularLocation>
        <location evidence="1">Cell membrane</location>
        <topology evidence="1">Multi-pass membrane protein</topology>
    </subcellularLocation>
</comment>
<dbReference type="InterPro" id="IPR007140">
    <property type="entry name" value="DUF350"/>
</dbReference>
<feature type="transmembrane region" description="Helical" evidence="6">
    <location>
        <begin position="663"/>
        <end position="686"/>
    </location>
</feature>
<protein>
    <submittedName>
        <fullName evidence="7">Uncharacterized protein</fullName>
    </submittedName>
</protein>
<feature type="transmembrane region" description="Helical" evidence="6">
    <location>
        <begin position="311"/>
        <end position="333"/>
    </location>
</feature>